<dbReference type="EC" id="6.3.4.4" evidence="8 9"/>
<dbReference type="InterPro" id="IPR042110">
    <property type="entry name" value="Adenylosuccinate_synth_dom2"/>
</dbReference>
<dbReference type="Gene3D" id="3.90.170.10">
    <property type="entry name" value="Adenylosuccinate Synthetase, subunit A, domain 3"/>
    <property type="match status" value="1"/>
</dbReference>
<dbReference type="Gene3D" id="3.40.440.10">
    <property type="entry name" value="Adenylosuccinate Synthetase, subunit A, domain 1"/>
    <property type="match status" value="1"/>
</dbReference>
<dbReference type="PANTHER" id="PTHR11846:SF0">
    <property type="entry name" value="ADENYLOSUCCINATE SYNTHETASE"/>
    <property type="match status" value="1"/>
</dbReference>
<keyword evidence="3 8" id="KW-0479">Metal-binding</keyword>
<reference evidence="10 11" key="1">
    <citation type="journal article" date="2016" name="Nat. Commun.">
        <title>Thousands of microbial genomes shed light on interconnected biogeochemical processes in an aquifer system.</title>
        <authorList>
            <person name="Anantharaman K."/>
            <person name="Brown C.T."/>
            <person name="Hug L.A."/>
            <person name="Sharon I."/>
            <person name="Castelle C.J."/>
            <person name="Probst A.J."/>
            <person name="Thomas B.C."/>
            <person name="Singh A."/>
            <person name="Wilkins M.J."/>
            <person name="Karaoz U."/>
            <person name="Brodie E.L."/>
            <person name="Williams K.H."/>
            <person name="Hubbard S.S."/>
            <person name="Banfield J.F."/>
        </authorList>
    </citation>
    <scope>NUCLEOTIDE SEQUENCE [LARGE SCALE GENOMIC DNA]</scope>
</reference>
<dbReference type="SUPFAM" id="SSF52540">
    <property type="entry name" value="P-loop containing nucleoside triphosphate hydrolases"/>
    <property type="match status" value="1"/>
</dbReference>
<dbReference type="InterPro" id="IPR027417">
    <property type="entry name" value="P-loop_NTPase"/>
</dbReference>
<sequence length="416" mass="45824">MSINVIIGAQWGDEGKGKHGDIISEKADYMVRFQGGANAGHTLVIDGEKIIMHLLPVGIMRPSVVNLVGPYVLMDLEVLEEELAIAKKCGAKIILDSSAPVVLPIHKQIDRGREKLAGKSAIGTTQRGIGPTYEDFWSRRFVKLGDLVSKERFSKALLQSGYLQEKTAQVKFLRENPWSHKKLLEWGDKFYDLIKPFLGDTRAIVAKAIAEKKNILFEGAQGVMLDALHGAHPYCTSSFCTLAAVNASFGVYNFDRVIGIAKAYVTRVGAGPFPTKLDNSIGENIRTVGAEFGATTGRPRDCGWLDLVALKYACRMGGVTELQITKLDVMTGLKEIKVCVGYEDVDEYASLTLDVLENAKPVYNVFPVWEDDISKVSEYDKLPPEAKEYLAFLENFLGVRISAVGVGPDRKQILYC</sequence>
<keyword evidence="6 8" id="KW-0460">Magnesium</keyword>
<feature type="binding site" evidence="8">
    <location>
        <begin position="326"/>
        <end position="328"/>
    </location>
    <ligand>
        <name>GTP</name>
        <dbReference type="ChEBI" id="CHEBI:37565"/>
    </ligand>
</feature>
<dbReference type="NCBIfam" id="TIGR00184">
    <property type="entry name" value="purA"/>
    <property type="match status" value="1"/>
</dbReference>
<dbReference type="GO" id="GO:0004019">
    <property type="term" value="F:adenylosuccinate synthase activity"/>
    <property type="evidence" value="ECO:0007669"/>
    <property type="project" value="UniProtKB-UniRule"/>
</dbReference>
<dbReference type="GO" id="GO:0005737">
    <property type="term" value="C:cytoplasm"/>
    <property type="evidence" value="ECO:0007669"/>
    <property type="project" value="UniProtKB-SubCell"/>
</dbReference>
<protein>
    <recommendedName>
        <fullName evidence="8 9">Adenylosuccinate synthetase</fullName>
        <shortName evidence="8">AMPSase</shortName>
        <shortName evidence="8">AdSS</shortName>
        <ecNumber evidence="8 9">6.3.4.4</ecNumber>
    </recommendedName>
    <alternativeName>
        <fullName evidence="8">IMP--aspartate ligase</fullName>
    </alternativeName>
</protein>
<dbReference type="InterPro" id="IPR001114">
    <property type="entry name" value="Adenylosuccinate_synthetase"/>
</dbReference>
<evidence type="ECO:0000256" key="9">
    <source>
        <dbReference type="RuleBase" id="RU000520"/>
    </source>
</evidence>
<comment type="caution">
    <text evidence="10">The sequence shown here is derived from an EMBL/GenBank/DDBJ whole genome shotgun (WGS) entry which is preliminary data.</text>
</comment>
<dbReference type="EMBL" id="MFGO01000008">
    <property type="protein sequence ID" value="OGF41593.1"/>
    <property type="molecule type" value="Genomic_DNA"/>
</dbReference>
<dbReference type="AlphaFoldDB" id="A0A1F5TRQ7"/>
<gene>
    <name evidence="8" type="primary">purA</name>
    <name evidence="10" type="ORF">A2531_02325</name>
</gene>
<feature type="binding site" description="in other chain" evidence="8">
    <location>
        <position position="221"/>
    </location>
    <ligand>
        <name>IMP</name>
        <dbReference type="ChEBI" id="CHEBI:58053"/>
        <note>ligand shared between dimeric partners</note>
    </ligand>
</feature>
<dbReference type="InterPro" id="IPR018220">
    <property type="entry name" value="Adenylosuccin_syn_GTP-bd"/>
</dbReference>
<keyword evidence="2 8" id="KW-0436">Ligase</keyword>
<feature type="binding site" evidence="8">
    <location>
        <position position="139"/>
    </location>
    <ligand>
        <name>IMP</name>
        <dbReference type="ChEBI" id="CHEBI:58053"/>
        <note>ligand shared between dimeric partners</note>
    </ligand>
</feature>
<proteinExistence type="inferred from homology"/>
<dbReference type="GO" id="GO:0044208">
    <property type="term" value="P:'de novo' AMP biosynthetic process"/>
    <property type="evidence" value="ECO:0007669"/>
    <property type="project" value="UniProtKB-UniRule"/>
</dbReference>
<feature type="binding site" description="in other chain" evidence="8">
    <location>
        <position position="236"/>
    </location>
    <ligand>
        <name>IMP</name>
        <dbReference type="ChEBI" id="CHEBI:58053"/>
        <note>ligand shared between dimeric partners</note>
    </ligand>
</feature>
<evidence type="ECO:0000256" key="8">
    <source>
        <dbReference type="HAMAP-Rule" id="MF_00011"/>
    </source>
</evidence>
<evidence type="ECO:0000256" key="5">
    <source>
        <dbReference type="ARBA" id="ARBA00022755"/>
    </source>
</evidence>
<keyword evidence="7 8" id="KW-0342">GTP-binding</keyword>
<comment type="subunit">
    <text evidence="1 8">Homodimer.</text>
</comment>
<feature type="binding site" evidence="8">
    <location>
        <begin position="12"/>
        <end position="18"/>
    </location>
    <ligand>
        <name>GTP</name>
        <dbReference type="ChEBI" id="CHEBI:37565"/>
    </ligand>
</feature>
<feature type="binding site" evidence="8">
    <location>
        <position position="40"/>
    </location>
    <ligand>
        <name>Mg(2+)</name>
        <dbReference type="ChEBI" id="CHEBI:18420"/>
    </ligand>
</feature>
<feature type="binding site" description="in other chain" evidence="8">
    <location>
        <position position="125"/>
    </location>
    <ligand>
        <name>IMP</name>
        <dbReference type="ChEBI" id="CHEBI:58053"/>
        <note>ligand shared between dimeric partners</note>
    </ligand>
</feature>
<feature type="binding site" evidence="8">
    <location>
        <position position="13"/>
    </location>
    <ligand>
        <name>Mg(2+)</name>
        <dbReference type="ChEBI" id="CHEBI:18420"/>
    </ligand>
</feature>
<dbReference type="CDD" id="cd03108">
    <property type="entry name" value="AdSS"/>
    <property type="match status" value="1"/>
</dbReference>
<feature type="binding site" description="in other chain" evidence="8">
    <location>
        <begin position="13"/>
        <end position="16"/>
    </location>
    <ligand>
        <name>IMP</name>
        <dbReference type="ChEBI" id="CHEBI:58053"/>
        <note>ligand shared between dimeric partners</note>
    </ligand>
</feature>
<feature type="binding site" evidence="8">
    <location>
        <position position="300"/>
    </location>
    <ligand>
        <name>GTP</name>
        <dbReference type="ChEBI" id="CHEBI:37565"/>
    </ligand>
</feature>
<dbReference type="SMART" id="SM00788">
    <property type="entry name" value="Adenylsucc_synt"/>
    <property type="match status" value="1"/>
</dbReference>
<keyword evidence="4 8" id="KW-0547">Nucleotide-binding</keyword>
<evidence type="ECO:0000313" key="10">
    <source>
        <dbReference type="EMBL" id="OGF41593.1"/>
    </source>
</evidence>
<evidence type="ECO:0000256" key="1">
    <source>
        <dbReference type="ARBA" id="ARBA00011738"/>
    </source>
</evidence>
<dbReference type="GO" id="GO:0046040">
    <property type="term" value="P:IMP metabolic process"/>
    <property type="evidence" value="ECO:0007669"/>
    <property type="project" value="TreeGrafter"/>
</dbReference>
<feature type="active site" description="Proton acceptor" evidence="8">
    <location>
        <position position="13"/>
    </location>
</feature>
<comment type="cofactor">
    <cofactor evidence="8">
        <name>Mg(2+)</name>
        <dbReference type="ChEBI" id="CHEBI:18420"/>
    </cofactor>
    <text evidence="8">Binds 1 Mg(2+) ion per subunit.</text>
</comment>
<dbReference type="PANTHER" id="PTHR11846">
    <property type="entry name" value="ADENYLOSUCCINATE SYNTHETASE"/>
    <property type="match status" value="1"/>
</dbReference>
<organism evidence="10 11">
    <name type="scientific">Candidatus Falkowbacteria bacterium RIFOXYD2_FULL_34_120</name>
    <dbReference type="NCBI Taxonomy" id="1798007"/>
    <lineage>
        <taxon>Bacteria</taxon>
        <taxon>Candidatus Falkowiibacteriota</taxon>
    </lineage>
</organism>
<dbReference type="Pfam" id="PF00709">
    <property type="entry name" value="Adenylsucc_synt"/>
    <property type="match status" value="1"/>
</dbReference>
<dbReference type="InterPro" id="IPR042111">
    <property type="entry name" value="Adenylosuccinate_synth_dom3"/>
</dbReference>
<feature type="binding site" description="in other chain" evidence="8">
    <location>
        <begin position="38"/>
        <end position="41"/>
    </location>
    <ligand>
        <name>IMP</name>
        <dbReference type="ChEBI" id="CHEBI:58053"/>
        <note>ligand shared between dimeric partners</note>
    </ligand>
</feature>
<evidence type="ECO:0000256" key="7">
    <source>
        <dbReference type="ARBA" id="ARBA00023134"/>
    </source>
</evidence>
<evidence type="ECO:0000256" key="2">
    <source>
        <dbReference type="ARBA" id="ARBA00022598"/>
    </source>
</evidence>
<comment type="pathway">
    <text evidence="8 9">Purine metabolism; AMP biosynthesis via de novo pathway; AMP from IMP: step 1/2.</text>
</comment>
<keyword evidence="8" id="KW-0963">Cytoplasm</keyword>
<dbReference type="Gene3D" id="1.10.300.10">
    <property type="entry name" value="Adenylosuccinate Synthetase, subunit A, domain 2"/>
    <property type="match status" value="1"/>
</dbReference>
<dbReference type="GO" id="GO:0000287">
    <property type="term" value="F:magnesium ion binding"/>
    <property type="evidence" value="ECO:0007669"/>
    <property type="project" value="UniProtKB-UniRule"/>
</dbReference>
<dbReference type="PROSITE" id="PS01266">
    <property type="entry name" value="ADENYLOSUCCIN_SYN_1"/>
    <property type="match status" value="1"/>
</dbReference>
<feature type="active site" description="Proton donor" evidence="8">
    <location>
        <position position="41"/>
    </location>
</feature>
<comment type="similarity">
    <text evidence="8 9">Belongs to the adenylosuccinate synthetase family.</text>
</comment>
<dbReference type="GO" id="GO:0005525">
    <property type="term" value="F:GTP binding"/>
    <property type="evidence" value="ECO:0007669"/>
    <property type="project" value="UniProtKB-UniRule"/>
</dbReference>
<feature type="binding site" evidence="8">
    <location>
        <begin position="294"/>
        <end position="300"/>
    </location>
    <ligand>
        <name>substrate</name>
    </ligand>
</feature>
<evidence type="ECO:0000256" key="6">
    <source>
        <dbReference type="ARBA" id="ARBA00022842"/>
    </source>
</evidence>
<evidence type="ECO:0000256" key="3">
    <source>
        <dbReference type="ARBA" id="ARBA00022723"/>
    </source>
</evidence>
<comment type="subcellular location">
    <subcellularLocation>
        <location evidence="8">Cytoplasm</location>
    </subcellularLocation>
</comment>
<dbReference type="FunFam" id="3.90.170.10:FF:000001">
    <property type="entry name" value="Adenylosuccinate synthetase"/>
    <property type="match status" value="1"/>
</dbReference>
<evidence type="ECO:0000313" key="11">
    <source>
        <dbReference type="Proteomes" id="UP000177579"/>
    </source>
</evidence>
<keyword evidence="5 8" id="KW-0658">Purine biosynthesis</keyword>
<feature type="binding site" evidence="8">
    <location>
        <begin position="40"/>
        <end position="42"/>
    </location>
    <ligand>
        <name>GTP</name>
        <dbReference type="ChEBI" id="CHEBI:37565"/>
    </ligand>
</feature>
<comment type="function">
    <text evidence="8">Plays an important role in the de novo pathway of purine nucleotide biosynthesis. Catalyzes the first committed step in the biosynthesis of AMP from IMP.</text>
</comment>
<dbReference type="NCBIfam" id="NF002223">
    <property type="entry name" value="PRK01117.1"/>
    <property type="match status" value="1"/>
</dbReference>
<dbReference type="InterPro" id="IPR042109">
    <property type="entry name" value="Adenylosuccinate_synth_dom1"/>
</dbReference>
<dbReference type="HAMAP" id="MF_00011">
    <property type="entry name" value="Adenylosucc_synth"/>
    <property type="match status" value="1"/>
</dbReference>
<name>A0A1F5TRQ7_9BACT</name>
<comment type="catalytic activity">
    <reaction evidence="8 9">
        <text>IMP + L-aspartate + GTP = N(6)-(1,2-dicarboxyethyl)-AMP + GDP + phosphate + 2 H(+)</text>
        <dbReference type="Rhea" id="RHEA:15753"/>
        <dbReference type="ChEBI" id="CHEBI:15378"/>
        <dbReference type="ChEBI" id="CHEBI:29991"/>
        <dbReference type="ChEBI" id="CHEBI:37565"/>
        <dbReference type="ChEBI" id="CHEBI:43474"/>
        <dbReference type="ChEBI" id="CHEBI:57567"/>
        <dbReference type="ChEBI" id="CHEBI:58053"/>
        <dbReference type="ChEBI" id="CHEBI:58189"/>
        <dbReference type="EC" id="6.3.4.4"/>
    </reaction>
</comment>
<evidence type="ECO:0000256" key="4">
    <source>
        <dbReference type="ARBA" id="ARBA00022741"/>
    </source>
</evidence>
<feature type="binding site" description="in other chain" evidence="8">
    <location>
        <position position="298"/>
    </location>
    <ligand>
        <name>IMP</name>
        <dbReference type="ChEBI" id="CHEBI:58053"/>
        <note>ligand shared between dimeric partners</note>
    </ligand>
</feature>
<dbReference type="UniPathway" id="UPA00075">
    <property type="reaction ID" value="UER00335"/>
</dbReference>
<feature type="binding site" evidence="8">
    <location>
        <begin position="405"/>
        <end position="407"/>
    </location>
    <ligand>
        <name>GTP</name>
        <dbReference type="ChEBI" id="CHEBI:37565"/>
    </ligand>
</feature>
<accession>A0A1F5TRQ7</accession>
<dbReference type="Proteomes" id="UP000177579">
    <property type="component" value="Unassembled WGS sequence"/>
</dbReference>